<evidence type="ECO:0000313" key="3">
    <source>
        <dbReference type="EMBL" id="MTD15944.1"/>
    </source>
</evidence>
<dbReference type="SUPFAM" id="SSF52096">
    <property type="entry name" value="ClpP/crotonase"/>
    <property type="match status" value="1"/>
</dbReference>
<name>A0A7K1FSZ7_9ACTN</name>
<dbReference type="RefSeq" id="WP_154769943.1">
    <property type="nucleotide sequence ID" value="NZ_WLYK01000008.1"/>
</dbReference>
<accession>A0A7K1FSZ7</accession>
<evidence type="ECO:0000256" key="2">
    <source>
        <dbReference type="RuleBase" id="RU003707"/>
    </source>
</evidence>
<dbReference type="Gene3D" id="1.10.12.10">
    <property type="entry name" value="Lyase 2-enoyl-coa Hydratase, Chain A, domain 2"/>
    <property type="match status" value="1"/>
</dbReference>
<keyword evidence="4" id="KW-1185">Reference proteome</keyword>
<dbReference type="NCBIfam" id="NF006100">
    <property type="entry name" value="PRK08252.1"/>
    <property type="match status" value="1"/>
</dbReference>
<dbReference type="AlphaFoldDB" id="A0A7K1FSZ7"/>
<dbReference type="CDD" id="cd06558">
    <property type="entry name" value="crotonase-like"/>
    <property type="match status" value="1"/>
</dbReference>
<dbReference type="PANTHER" id="PTHR43802">
    <property type="entry name" value="ENOYL-COA HYDRATASE"/>
    <property type="match status" value="1"/>
</dbReference>
<dbReference type="Proteomes" id="UP000460221">
    <property type="component" value="Unassembled WGS sequence"/>
</dbReference>
<dbReference type="Gene3D" id="3.90.226.10">
    <property type="entry name" value="2-enoyl-CoA Hydratase, Chain A, domain 1"/>
    <property type="match status" value="1"/>
</dbReference>
<evidence type="ECO:0000256" key="1">
    <source>
        <dbReference type="ARBA" id="ARBA00005254"/>
    </source>
</evidence>
<dbReference type="PROSITE" id="PS00166">
    <property type="entry name" value="ENOYL_COA_HYDRATASE"/>
    <property type="match status" value="1"/>
</dbReference>
<comment type="similarity">
    <text evidence="1 2">Belongs to the enoyl-CoA hydratase/isomerase family.</text>
</comment>
<dbReference type="InterPro" id="IPR001753">
    <property type="entry name" value="Enoyl-CoA_hydra/iso"/>
</dbReference>
<sequence>MSEVLLGRRGPVLVITLNRPEVRNAVDSGLGRGLLAAIRLLDTDPELRVGVITGAGKGFCAGMDLRGFLEHGDPDGIEEVIRRSSGRPLIAAVEGFAMAAGMEIALACDLIVAGSGALLGIPEVKVGLFAGGGGVLRLGRKLPYAVAMRMALTGDPITAEEAHRMGLVVELTPAGGALEAALRLADTIASRAPLGVQHSRDLLALTTDLTDAEFWERQEPLLQQVLGSADAREGAAAFVDKRSAVWSGR</sequence>
<evidence type="ECO:0000313" key="4">
    <source>
        <dbReference type="Proteomes" id="UP000460221"/>
    </source>
</evidence>
<gene>
    <name evidence="3" type="ORF">GIS00_18575</name>
</gene>
<dbReference type="InterPro" id="IPR014748">
    <property type="entry name" value="Enoyl-CoA_hydra_C"/>
</dbReference>
<dbReference type="InterPro" id="IPR018376">
    <property type="entry name" value="Enoyl-CoA_hyd/isom_CS"/>
</dbReference>
<dbReference type="InterPro" id="IPR029045">
    <property type="entry name" value="ClpP/crotonase-like_dom_sf"/>
</dbReference>
<dbReference type="PANTHER" id="PTHR43802:SF1">
    <property type="entry name" value="IP11341P-RELATED"/>
    <property type="match status" value="1"/>
</dbReference>
<proteinExistence type="inferred from homology"/>
<organism evidence="3 4">
    <name type="scientific">Nakamurella alba</name>
    <dbReference type="NCBI Taxonomy" id="2665158"/>
    <lineage>
        <taxon>Bacteria</taxon>
        <taxon>Bacillati</taxon>
        <taxon>Actinomycetota</taxon>
        <taxon>Actinomycetes</taxon>
        <taxon>Nakamurellales</taxon>
        <taxon>Nakamurellaceae</taxon>
        <taxon>Nakamurella</taxon>
    </lineage>
</organism>
<reference evidence="3 4" key="1">
    <citation type="submission" date="2019-11" db="EMBL/GenBank/DDBJ databases">
        <authorList>
            <person name="Jiang L.-Q."/>
        </authorList>
    </citation>
    <scope>NUCLEOTIDE SEQUENCE [LARGE SCALE GENOMIC DNA]</scope>
    <source>
        <strain evidence="3 4">YIM 132087</strain>
    </source>
</reference>
<dbReference type="Pfam" id="PF00378">
    <property type="entry name" value="ECH_1"/>
    <property type="match status" value="1"/>
</dbReference>
<comment type="caution">
    <text evidence="3">The sequence shown here is derived from an EMBL/GenBank/DDBJ whole genome shotgun (WGS) entry which is preliminary data.</text>
</comment>
<dbReference type="EMBL" id="WLYK01000008">
    <property type="protein sequence ID" value="MTD15944.1"/>
    <property type="molecule type" value="Genomic_DNA"/>
</dbReference>
<protein>
    <submittedName>
        <fullName evidence="3">Crotonase/enoyl-CoA hydratase family protein</fullName>
    </submittedName>
</protein>
<dbReference type="GO" id="GO:0003824">
    <property type="term" value="F:catalytic activity"/>
    <property type="evidence" value="ECO:0007669"/>
    <property type="project" value="InterPro"/>
</dbReference>